<evidence type="ECO:0000313" key="2">
    <source>
        <dbReference type="Proteomes" id="UP001060215"/>
    </source>
</evidence>
<protein>
    <submittedName>
        <fullName evidence="1">Uncharacterized protein</fullName>
    </submittedName>
</protein>
<comment type="caution">
    <text evidence="1">The sequence shown here is derived from an EMBL/GenBank/DDBJ whole genome shotgun (WGS) entry which is preliminary data.</text>
</comment>
<gene>
    <name evidence="1" type="ORF">LOK49_LG11G01363</name>
</gene>
<accession>A0ACC0FYU7</accession>
<reference evidence="1 2" key="1">
    <citation type="journal article" date="2022" name="Plant J.">
        <title>Chromosome-level genome of Camellia lanceoleosa provides a valuable resource for understanding genome evolution and self-incompatibility.</title>
        <authorList>
            <person name="Gong W."/>
            <person name="Xiao S."/>
            <person name="Wang L."/>
            <person name="Liao Z."/>
            <person name="Chang Y."/>
            <person name="Mo W."/>
            <person name="Hu G."/>
            <person name="Li W."/>
            <person name="Zhao G."/>
            <person name="Zhu H."/>
            <person name="Hu X."/>
            <person name="Ji K."/>
            <person name="Xiang X."/>
            <person name="Song Q."/>
            <person name="Yuan D."/>
            <person name="Jin S."/>
            <person name="Zhang L."/>
        </authorList>
    </citation>
    <scope>NUCLEOTIDE SEQUENCE [LARGE SCALE GENOMIC DNA]</scope>
    <source>
        <strain evidence="1">SQ_2022a</strain>
    </source>
</reference>
<dbReference type="Proteomes" id="UP001060215">
    <property type="component" value="Chromosome 12"/>
</dbReference>
<proteinExistence type="predicted"/>
<sequence length="104" mass="11533">MAKPQESDKSLVMAIVAQKKAKKTRKIVLKEDVVDLEKKGQLLDDKAGFYRNYLFPMGKAQIVTPVLLKRRSLSSLAKVASKALGDEKAKQQGGDHQLYNSSES</sequence>
<keyword evidence="2" id="KW-1185">Reference proteome</keyword>
<name>A0ACC0FYU7_9ERIC</name>
<evidence type="ECO:0000313" key="1">
    <source>
        <dbReference type="EMBL" id="KAI7994033.1"/>
    </source>
</evidence>
<dbReference type="EMBL" id="CM045769">
    <property type="protein sequence ID" value="KAI7994033.1"/>
    <property type="molecule type" value="Genomic_DNA"/>
</dbReference>
<organism evidence="1 2">
    <name type="scientific">Camellia lanceoleosa</name>
    <dbReference type="NCBI Taxonomy" id="1840588"/>
    <lineage>
        <taxon>Eukaryota</taxon>
        <taxon>Viridiplantae</taxon>
        <taxon>Streptophyta</taxon>
        <taxon>Embryophyta</taxon>
        <taxon>Tracheophyta</taxon>
        <taxon>Spermatophyta</taxon>
        <taxon>Magnoliopsida</taxon>
        <taxon>eudicotyledons</taxon>
        <taxon>Gunneridae</taxon>
        <taxon>Pentapetalae</taxon>
        <taxon>asterids</taxon>
        <taxon>Ericales</taxon>
        <taxon>Theaceae</taxon>
        <taxon>Camellia</taxon>
    </lineage>
</organism>